<dbReference type="AlphaFoldDB" id="A0A3M7F958"/>
<evidence type="ECO:0000256" key="1">
    <source>
        <dbReference type="SAM" id="MobiDB-lite"/>
    </source>
</evidence>
<gene>
    <name evidence="2" type="ORF">D0862_11181</name>
</gene>
<proteinExistence type="predicted"/>
<dbReference type="Proteomes" id="UP000281468">
    <property type="component" value="Unassembled WGS sequence"/>
</dbReference>
<evidence type="ECO:0000313" key="3">
    <source>
        <dbReference type="Proteomes" id="UP000281468"/>
    </source>
</evidence>
<protein>
    <submittedName>
        <fullName evidence="2">Uncharacterized protein</fullName>
    </submittedName>
</protein>
<accession>A0A3M7F958</accession>
<dbReference type="EMBL" id="QWIQ01000475">
    <property type="protein sequence ID" value="RMY85379.1"/>
    <property type="molecule type" value="Genomic_DNA"/>
</dbReference>
<organism evidence="2 3">
    <name type="scientific">Hortaea werneckii</name>
    <name type="common">Black yeast</name>
    <name type="synonym">Cladosporium werneckii</name>
    <dbReference type="NCBI Taxonomy" id="91943"/>
    <lineage>
        <taxon>Eukaryota</taxon>
        <taxon>Fungi</taxon>
        <taxon>Dikarya</taxon>
        <taxon>Ascomycota</taxon>
        <taxon>Pezizomycotina</taxon>
        <taxon>Dothideomycetes</taxon>
        <taxon>Dothideomycetidae</taxon>
        <taxon>Mycosphaerellales</taxon>
        <taxon>Teratosphaeriaceae</taxon>
        <taxon>Hortaea</taxon>
    </lineage>
</organism>
<comment type="caution">
    <text evidence="2">The sequence shown here is derived from an EMBL/GenBank/DDBJ whole genome shotgun (WGS) entry which is preliminary data.</text>
</comment>
<sequence length="146" mass="16483">MNSTNNSLLKMLPPPDRQDNQSYDPLLDPISPHETPQIPSQPPIDEVLTKLVLAVAAFRRAGPHYARKSSAFLFFARGSWSLARYTLELRQAGLRLPRQVCVERDVGFAERLVGEALVVLRREGLSGDLRDLEWALRQYWAGGFPL</sequence>
<feature type="region of interest" description="Disordered" evidence="1">
    <location>
        <begin position="1"/>
        <end position="41"/>
    </location>
</feature>
<evidence type="ECO:0000313" key="2">
    <source>
        <dbReference type="EMBL" id="RMY85379.1"/>
    </source>
</evidence>
<reference evidence="2 3" key="1">
    <citation type="journal article" date="2018" name="BMC Genomics">
        <title>Genomic evidence for intraspecific hybridization in a clonal and extremely halotolerant yeast.</title>
        <authorList>
            <person name="Gostincar C."/>
            <person name="Stajich J.E."/>
            <person name="Zupancic J."/>
            <person name="Zalar P."/>
            <person name="Gunde-Cimerman N."/>
        </authorList>
    </citation>
    <scope>NUCLEOTIDE SEQUENCE [LARGE SCALE GENOMIC DNA]</scope>
    <source>
        <strain evidence="2 3">EXF-171</strain>
    </source>
</reference>
<name>A0A3M7F958_HORWE</name>